<feature type="domain" description="Reverse transcriptase Ty1/copia-type" evidence="2">
    <location>
        <begin position="142"/>
        <end position="384"/>
    </location>
</feature>
<name>A0AAV2GEC8_9ROSI</name>
<gene>
    <name evidence="3" type="ORF">LTRI10_LOCUS48624</name>
</gene>
<organism evidence="3 4">
    <name type="scientific">Linum trigynum</name>
    <dbReference type="NCBI Taxonomy" id="586398"/>
    <lineage>
        <taxon>Eukaryota</taxon>
        <taxon>Viridiplantae</taxon>
        <taxon>Streptophyta</taxon>
        <taxon>Embryophyta</taxon>
        <taxon>Tracheophyta</taxon>
        <taxon>Spermatophyta</taxon>
        <taxon>Magnoliopsida</taxon>
        <taxon>eudicotyledons</taxon>
        <taxon>Gunneridae</taxon>
        <taxon>Pentapetalae</taxon>
        <taxon>rosids</taxon>
        <taxon>fabids</taxon>
        <taxon>Malpighiales</taxon>
        <taxon>Linaceae</taxon>
        <taxon>Linum</taxon>
    </lineage>
</organism>
<dbReference type="PANTHER" id="PTHR11439">
    <property type="entry name" value="GAG-POL-RELATED RETROTRANSPOSON"/>
    <property type="match status" value="1"/>
</dbReference>
<evidence type="ECO:0000313" key="3">
    <source>
        <dbReference type="EMBL" id="CAL1409091.1"/>
    </source>
</evidence>
<proteinExistence type="predicted"/>
<feature type="region of interest" description="Disordered" evidence="1">
    <location>
        <begin position="1"/>
        <end position="93"/>
    </location>
</feature>
<dbReference type="EMBL" id="OZ034821">
    <property type="protein sequence ID" value="CAL1409091.1"/>
    <property type="molecule type" value="Genomic_DNA"/>
</dbReference>
<feature type="compositionally biased region" description="Low complexity" evidence="1">
    <location>
        <begin position="22"/>
        <end position="56"/>
    </location>
</feature>
<dbReference type="Pfam" id="PF07727">
    <property type="entry name" value="RVT_2"/>
    <property type="match status" value="1"/>
</dbReference>
<dbReference type="CDD" id="cd09272">
    <property type="entry name" value="RNase_HI_RT_Ty1"/>
    <property type="match status" value="1"/>
</dbReference>
<dbReference type="Proteomes" id="UP001497516">
    <property type="component" value="Chromosome 8"/>
</dbReference>
<protein>
    <recommendedName>
        <fullName evidence="2">Reverse transcriptase Ty1/copia-type domain-containing protein</fullName>
    </recommendedName>
</protein>
<dbReference type="InterPro" id="IPR013103">
    <property type="entry name" value="RVT_2"/>
</dbReference>
<evidence type="ECO:0000256" key="1">
    <source>
        <dbReference type="SAM" id="MobiDB-lite"/>
    </source>
</evidence>
<reference evidence="3 4" key="1">
    <citation type="submission" date="2024-04" db="EMBL/GenBank/DDBJ databases">
        <authorList>
            <person name="Fracassetti M."/>
        </authorList>
    </citation>
    <scope>NUCLEOTIDE SEQUENCE [LARGE SCALE GENOMIC DNA]</scope>
</reference>
<evidence type="ECO:0000313" key="4">
    <source>
        <dbReference type="Proteomes" id="UP001497516"/>
    </source>
</evidence>
<dbReference type="SUPFAM" id="SSF56672">
    <property type="entry name" value="DNA/RNA polymerases"/>
    <property type="match status" value="1"/>
</dbReference>
<dbReference type="AlphaFoldDB" id="A0AAV2GEC8"/>
<keyword evidence="4" id="KW-1185">Reference proteome</keyword>
<dbReference type="PANTHER" id="PTHR11439:SF450">
    <property type="entry name" value="REVERSE TRANSCRIPTASE TY1_COPIA-TYPE DOMAIN-CONTAINING PROTEIN"/>
    <property type="match status" value="1"/>
</dbReference>
<dbReference type="InterPro" id="IPR043502">
    <property type="entry name" value="DNA/RNA_pol_sf"/>
</dbReference>
<sequence length="635" mass="70815">MGLPPRLGRLGRYPHLRLGLDGPSSAAVPSSSAAPGPAGPSSAALSLPRPSAAPAGPASPGPEPCSPQATVNPPAVPPPVPRPRRMTTRAQAGIYRPKRLFPALHASRTGPVRLEPRSVQEAMQFPEWDAALHREHDALLHNHTWDLVPRQPHYNVLGNRWVYRIKHHTDGTIHLYKTRLVAKGFHQRPGVDFRDTFSPVIKPVTVRTVFTIALSQGWPIKQFDVNNAFLQGPLTEEVYMAQPPGFVDPQHPTHVCRLRKAIYGLRQAPRAWYTALISFLLEFGFQKTKSDASLFVYHRSGVLLYFLVYVDDLLLTSNDSAALSTFQNALAGRFSLKALGDVDYFLGIEVIPTISGYILSQHKYMVDILTRFHMREAAPASTPLASSATLSLNDGTSPTDAIRYRQVLGALQYLVYTRPDIAFSVNKLSQYMHSPSAYHWKCLKRLLRYVCGTISYGLAIRRSSDPLRLTAFADSDWAGNLDDRTSTSAYLLYFGSTLISWRSKKQRIVARSSTEAEYRAIAHAATELEWVQNLLTELRQPLSVSPTLFSDNLGATSFSSNPVFHSRMKHLALDYHFVRQLVQDGRLTVRYIPTAQQLADVLTKPLAATRFLLLRSKIGVVDTTSILRGRIREKE</sequence>
<evidence type="ECO:0000259" key="2">
    <source>
        <dbReference type="Pfam" id="PF07727"/>
    </source>
</evidence>
<accession>A0AAV2GEC8</accession>